<gene>
    <name evidence="1" type="ORF">MLD38_028769</name>
</gene>
<reference evidence="2" key="1">
    <citation type="journal article" date="2023" name="Front. Plant Sci.">
        <title>Chromosomal-level genome assembly of Melastoma candidum provides insights into trichome evolution.</title>
        <authorList>
            <person name="Zhong Y."/>
            <person name="Wu W."/>
            <person name="Sun C."/>
            <person name="Zou P."/>
            <person name="Liu Y."/>
            <person name="Dai S."/>
            <person name="Zhou R."/>
        </authorList>
    </citation>
    <scope>NUCLEOTIDE SEQUENCE [LARGE SCALE GENOMIC DNA]</scope>
</reference>
<organism evidence="1 2">
    <name type="scientific">Melastoma candidum</name>
    <dbReference type="NCBI Taxonomy" id="119954"/>
    <lineage>
        <taxon>Eukaryota</taxon>
        <taxon>Viridiplantae</taxon>
        <taxon>Streptophyta</taxon>
        <taxon>Embryophyta</taxon>
        <taxon>Tracheophyta</taxon>
        <taxon>Spermatophyta</taxon>
        <taxon>Magnoliopsida</taxon>
        <taxon>eudicotyledons</taxon>
        <taxon>Gunneridae</taxon>
        <taxon>Pentapetalae</taxon>
        <taxon>rosids</taxon>
        <taxon>malvids</taxon>
        <taxon>Myrtales</taxon>
        <taxon>Melastomataceae</taxon>
        <taxon>Melastomatoideae</taxon>
        <taxon>Melastomateae</taxon>
        <taxon>Melastoma</taxon>
    </lineage>
</organism>
<dbReference type="Proteomes" id="UP001057402">
    <property type="component" value="Chromosome 8"/>
</dbReference>
<dbReference type="EMBL" id="CM042887">
    <property type="protein sequence ID" value="KAI4330483.1"/>
    <property type="molecule type" value="Genomic_DNA"/>
</dbReference>
<protein>
    <submittedName>
        <fullName evidence="1">Uncharacterized protein</fullName>
    </submittedName>
</protein>
<keyword evidence="2" id="KW-1185">Reference proteome</keyword>
<evidence type="ECO:0000313" key="2">
    <source>
        <dbReference type="Proteomes" id="UP001057402"/>
    </source>
</evidence>
<comment type="caution">
    <text evidence="1">The sequence shown here is derived from an EMBL/GenBank/DDBJ whole genome shotgun (WGS) entry which is preliminary data.</text>
</comment>
<evidence type="ECO:0000313" key="1">
    <source>
        <dbReference type="EMBL" id="KAI4330483.1"/>
    </source>
</evidence>
<proteinExistence type="predicted"/>
<accession>A0ACB9N3C0</accession>
<name>A0ACB9N3C0_9MYRT</name>
<sequence length="926" mass="105056">MLQRAASNAYSWWWASHIRTKQSKWLDQNLQDMDEKVQGVLKLLQEDGDSFAKRAEMYYKKRPELISFVEEAYRAYRALAERYNHLSTDLQNANNTIASVFPDQVQFTMDDEYDFSPKGRPAGSVPEIVRPSVPSIPKAPVKDLKGLLVTSARKLKMNNKKGSKQPSAAAVLPSKSGLTKDEALKKIDKVQKDILALQTEKEFVKSTYEGGLAKYWEIENKITGMQEEVSALQDEFGEGMVIDDEEARRLMATAALKSCQETLSQLEEKHRKSAEEALLERERTKNSWNRIKSLRKEVLLPGEIKGEVSEVAAEMGKSTLQEAAVREMVEESKSLEEKIEKNLKVEFTGTSLTVTEMAEKIDELVEKVISLETALASQAAQTERMREDNDLLQAHILALEEDKGKLNSENSKVKDEMKQMEEKMQEINVLNKSISDQSENLQTNFMEANLNLECLSDKLTCIKPDEGEDIGTVPMESTADSSKVTLQPENVSEGTKHKPGELSGEMTEEPKAGELNSMTEASGESLVNIPPTSSNFGWYEFEDSWQAIPAEEQHVPQKEVMQNQPEKAADALTSSEGGKNPPHFEKQGEEINPDEPNWRELFLRGMENREKTLLQEYTSVLRNYKEAKKKLDDVDKKEEEILLLRRRVSLLQMVVDEQKGLKDPDAVNSRGAAEMMLMSSDEQGPTSEVEQKLRMDIDQLLEENLEFWLRLSSTLHQIQKYGTAVEDLQAELMKLEEKEKCQDGSGSQSRRNQSSFRSEVRPIYKHLKEIHTELTGWSEKCTQLKDEQHSRFSSLCNIQEEIMTALKASAEDEEFMFTSYQAAKFQGEVLNMKQENNKVANELQAGLDHIISLTGDVERTLDKVNEKLGLPGSKDYQNAQLKQAVHRHVPLHSFIFGTKQKKPRASIFASMNPMLQKRDHSARSGR</sequence>